<keyword evidence="7" id="KW-0675">Receptor</keyword>
<evidence type="ECO:0000313" key="10">
    <source>
        <dbReference type="Proteomes" id="UP001153620"/>
    </source>
</evidence>
<comment type="similarity">
    <text evidence="2">Belongs to the insect chemoreceptor superfamily. Gustatory receptor (GR) family. Gr5a subfamily.</text>
</comment>
<protein>
    <recommendedName>
        <fullName evidence="11">Gustatory receptor</fullName>
    </recommendedName>
</protein>
<evidence type="ECO:0000256" key="2">
    <source>
        <dbReference type="ARBA" id="ARBA00005327"/>
    </source>
</evidence>
<evidence type="ECO:0000256" key="7">
    <source>
        <dbReference type="ARBA" id="ARBA00023170"/>
    </source>
</evidence>
<dbReference type="GO" id="GO:0005886">
    <property type="term" value="C:plasma membrane"/>
    <property type="evidence" value="ECO:0007669"/>
    <property type="project" value="UniProtKB-SubCell"/>
</dbReference>
<evidence type="ECO:0000256" key="8">
    <source>
        <dbReference type="SAM" id="Phobius"/>
    </source>
</evidence>
<keyword evidence="5 8" id="KW-1133">Transmembrane helix</keyword>
<keyword evidence="4 8" id="KW-0812">Transmembrane</keyword>
<feature type="transmembrane region" description="Helical" evidence="8">
    <location>
        <begin position="129"/>
        <end position="149"/>
    </location>
</feature>
<dbReference type="InterPro" id="IPR009318">
    <property type="entry name" value="Gustatory_rcpt"/>
</dbReference>
<feature type="transmembrane region" description="Helical" evidence="8">
    <location>
        <begin position="248"/>
        <end position="266"/>
    </location>
</feature>
<dbReference type="OrthoDB" id="5800391at2759"/>
<accession>A0A9N9RXT1</accession>
<keyword evidence="6 8" id="KW-0472">Membrane</keyword>
<keyword evidence="3" id="KW-1003">Cell membrane</keyword>
<evidence type="ECO:0000256" key="6">
    <source>
        <dbReference type="ARBA" id="ARBA00023136"/>
    </source>
</evidence>
<feature type="transmembrane region" description="Helical" evidence="8">
    <location>
        <begin position="182"/>
        <end position="206"/>
    </location>
</feature>
<proteinExistence type="inferred from homology"/>
<sequence>MKFKKPFCPKSTLFKRSKKTPPNPEIQLTGIKRWQLIEGIKNLHQKSNTSITDGSFHNAIKPALIIGQCFGAMPVSNVISKYPSSLKFTWKSLQSWYAIFVTLSVGWEALLTIYWTFSRHLEFGKMVYLVFYVSNFMSFVCFFSLATNWPDLMMLWHNVEKKLPPYRSKSEKFYLRARMRNIVIIILMLSLIEHILSIISALAIVVDCPRIKNIMKAYYVKSFPQVFSFLPYSTAFGIYIKFIHVTSTFMWTYTDLFIMMISCGLSEKFKLINERMLEDKGKVLIQFKTDDDITGM</sequence>
<keyword evidence="10" id="KW-1185">Reference proteome</keyword>
<evidence type="ECO:0008006" key="11">
    <source>
        <dbReference type="Google" id="ProtNLM"/>
    </source>
</evidence>
<dbReference type="Pfam" id="PF06151">
    <property type="entry name" value="Trehalose_recp"/>
    <property type="match status" value="1"/>
</dbReference>
<feature type="transmembrane region" description="Helical" evidence="8">
    <location>
        <begin position="96"/>
        <end position="117"/>
    </location>
</feature>
<organism evidence="9 10">
    <name type="scientific">Chironomus riparius</name>
    <dbReference type="NCBI Taxonomy" id="315576"/>
    <lineage>
        <taxon>Eukaryota</taxon>
        <taxon>Metazoa</taxon>
        <taxon>Ecdysozoa</taxon>
        <taxon>Arthropoda</taxon>
        <taxon>Hexapoda</taxon>
        <taxon>Insecta</taxon>
        <taxon>Pterygota</taxon>
        <taxon>Neoptera</taxon>
        <taxon>Endopterygota</taxon>
        <taxon>Diptera</taxon>
        <taxon>Nematocera</taxon>
        <taxon>Chironomoidea</taxon>
        <taxon>Chironomidae</taxon>
        <taxon>Chironominae</taxon>
        <taxon>Chironomus</taxon>
    </lineage>
</organism>
<reference evidence="9" key="2">
    <citation type="submission" date="2022-10" db="EMBL/GenBank/DDBJ databases">
        <authorList>
            <consortium name="ENA_rothamsted_submissions"/>
            <consortium name="culmorum"/>
            <person name="King R."/>
        </authorList>
    </citation>
    <scope>NUCLEOTIDE SEQUENCE</scope>
</reference>
<evidence type="ECO:0000256" key="1">
    <source>
        <dbReference type="ARBA" id="ARBA00004651"/>
    </source>
</evidence>
<dbReference type="GO" id="GO:0033041">
    <property type="term" value="F:sweet taste receptor activity"/>
    <property type="evidence" value="ECO:0007669"/>
    <property type="project" value="TreeGrafter"/>
</dbReference>
<feature type="transmembrane region" description="Helical" evidence="8">
    <location>
        <begin position="218"/>
        <end position="242"/>
    </location>
</feature>
<evidence type="ECO:0000313" key="9">
    <source>
        <dbReference type="EMBL" id="CAG9805816.1"/>
    </source>
</evidence>
<reference evidence="9" key="1">
    <citation type="submission" date="2022-01" db="EMBL/GenBank/DDBJ databases">
        <authorList>
            <person name="King R."/>
        </authorList>
    </citation>
    <scope>NUCLEOTIDE SEQUENCE</scope>
</reference>
<dbReference type="Proteomes" id="UP001153620">
    <property type="component" value="Chromosome 2"/>
</dbReference>
<dbReference type="AlphaFoldDB" id="A0A9N9RXT1"/>
<evidence type="ECO:0000256" key="5">
    <source>
        <dbReference type="ARBA" id="ARBA00022989"/>
    </source>
</evidence>
<dbReference type="PANTHER" id="PTHR21421:SF29">
    <property type="entry name" value="GUSTATORY RECEPTOR 5A FOR TREHALOSE-RELATED"/>
    <property type="match status" value="1"/>
</dbReference>
<gene>
    <name evidence="9" type="ORF">CHIRRI_LOCUS8684</name>
</gene>
<name>A0A9N9RXT1_9DIPT</name>
<evidence type="ECO:0000256" key="3">
    <source>
        <dbReference type="ARBA" id="ARBA00022475"/>
    </source>
</evidence>
<evidence type="ECO:0000256" key="4">
    <source>
        <dbReference type="ARBA" id="ARBA00022692"/>
    </source>
</evidence>
<dbReference type="EMBL" id="OU895878">
    <property type="protein sequence ID" value="CAG9805816.1"/>
    <property type="molecule type" value="Genomic_DNA"/>
</dbReference>
<comment type="subcellular location">
    <subcellularLocation>
        <location evidence="1">Cell membrane</location>
        <topology evidence="1">Multi-pass membrane protein</topology>
    </subcellularLocation>
</comment>
<dbReference type="PANTHER" id="PTHR21421">
    <property type="entry name" value="GUSTATORY RECEPTOR"/>
    <property type="match status" value="1"/>
</dbReference>